<evidence type="ECO:0000313" key="4">
    <source>
        <dbReference type="Proteomes" id="UP000095606"/>
    </source>
</evidence>
<sequence>MKNRYSITRWLLTAAVPALLLTACSKDNDTGDYPGTNESPGGDIRFEIGFATPAATAGANLPQTRVTTDSQFKSTWDDGDAIGIFACRKSETLSETPSGNVLNNIKLTYNNATGTWSGSAYWPADGSRIDFYAYYPYQGDGTLNPAAIAFSVKTDQRAAADYSASDLLTAKATNGSAGYGKGETVSLSFSHPLAMVQVSLDSQLGAIDPNEEVIVTLRDVKAKAGLNLGAVDNATPGSGVTLAGSDNNATAIKMYRVEQPTDANYRSSFTFRAVVPAQSLSENANIFQIANGDLLLRSSALTDNITMTGGKAETFTQKLPVYIHRVRIKAGTFLMGDDAGNSNEKPVHSVTLAKDFYMGKYQVTRAQYAAFLNAVGVAGVTIDNLARHNVSGYGEQNLFTVNQWG</sequence>
<dbReference type="EMBL" id="CZAE01000002">
    <property type="protein sequence ID" value="CUO64393.1"/>
    <property type="molecule type" value="Genomic_DNA"/>
</dbReference>
<dbReference type="PANTHER" id="PTHR23150">
    <property type="entry name" value="SULFATASE MODIFYING FACTOR 1, 2"/>
    <property type="match status" value="1"/>
</dbReference>
<feature type="domain" description="Sulfatase-modifying factor enzyme-like" evidence="2">
    <location>
        <begin position="325"/>
        <end position="376"/>
    </location>
</feature>
<feature type="signal peptide" evidence="1">
    <location>
        <begin position="1"/>
        <end position="25"/>
    </location>
</feature>
<dbReference type="Gene3D" id="3.90.1580.10">
    <property type="entry name" value="paralog of FGE (formylglycine-generating enzyme)"/>
    <property type="match status" value="1"/>
</dbReference>
<organism evidence="3 4">
    <name type="scientific">Bacteroides faecis</name>
    <dbReference type="NCBI Taxonomy" id="674529"/>
    <lineage>
        <taxon>Bacteria</taxon>
        <taxon>Pseudomonadati</taxon>
        <taxon>Bacteroidota</taxon>
        <taxon>Bacteroidia</taxon>
        <taxon>Bacteroidales</taxon>
        <taxon>Bacteroidaceae</taxon>
        <taxon>Bacteroides</taxon>
    </lineage>
</organism>
<accession>A0A174GPM3</accession>
<dbReference type="Gene3D" id="2.60.40.2620">
    <property type="entry name" value="Fimbrillin-like"/>
    <property type="match status" value="1"/>
</dbReference>
<dbReference type="CDD" id="cd13120">
    <property type="entry name" value="BF2867_like_N"/>
    <property type="match status" value="1"/>
</dbReference>
<dbReference type="Proteomes" id="UP000095606">
    <property type="component" value="Unassembled WGS sequence"/>
</dbReference>
<name>A0A3E5GLR9_9BACE</name>
<dbReference type="InterPro" id="IPR042095">
    <property type="entry name" value="SUMF_sf"/>
</dbReference>
<dbReference type="InterPro" id="IPR016187">
    <property type="entry name" value="CTDL_fold"/>
</dbReference>
<protein>
    <submittedName>
        <fullName evidence="3">Lipoprotein</fullName>
    </submittedName>
</protein>
<dbReference type="Pfam" id="PF13149">
    <property type="entry name" value="Mfa_like_1"/>
    <property type="match status" value="1"/>
</dbReference>
<dbReference type="InterPro" id="IPR025049">
    <property type="entry name" value="Mfa-like_1"/>
</dbReference>
<dbReference type="PANTHER" id="PTHR23150:SF19">
    <property type="entry name" value="FORMYLGLYCINE-GENERATING ENZYME"/>
    <property type="match status" value="1"/>
</dbReference>
<proteinExistence type="predicted"/>
<gene>
    <name evidence="3" type="ORF">ERS852461_00778</name>
</gene>
<dbReference type="AlphaFoldDB" id="A0A3E5GLR9"/>
<dbReference type="SUPFAM" id="SSF56436">
    <property type="entry name" value="C-type lectin-like"/>
    <property type="match status" value="1"/>
</dbReference>
<dbReference type="InterPro" id="IPR005532">
    <property type="entry name" value="SUMF_dom"/>
</dbReference>
<dbReference type="Pfam" id="PF03781">
    <property type="entry name" value="FGE-sulfatase"/>
    <property type="match status" value="1"/>
</dbReference>
<dbReference type="PROSITE" id="PS51257">
    <property type="entry name" value="PROKAR_LIPOPROTEIN"/>
    <property type="match status" value="1"/>
</dbReference>
<dbReference type="InterPro" id="IPR051043">
    <property type="entry name" value="Sulfatase_Mod_Factor_Kinase"/>
</dbReference>
<dbReference type="GO" id="GO:0120147">
    <property type="term" value="F:formylglycine-generating oxidase activity"/>
    <property type="evidence" value="ECO:0007669"/>
    <property type="project" value="TreeGrafter"/>
</dbReference>
<keyword evidence="1" id="KW-0732">Signal</keyword>
<feature type="chain" id="PRO_5041085557" evidence="1">
    <location>
        <begin position="26"/>
        <end position="405"/>
    </location>
</feature>
<accession>A0A3E5GLR9</accession>
<evidence type="ECO:0000259" key="2">
    <source>
        <dbReference type="Pfam" id="PF03781"/>
    </source>
</evidence>
<dbReference type="InterPro" id="IPR042278">
    <property type="entry name" value="Mfa-like_1_N"/>
</dbReference>
<keyword evidence="3" id="KW-0449">Lipoprotein</keyword>
<evidence type="ECO:0000256" key="1">
    <source>
        <dbReference type="SAM" id="SignalP"/>
    </source>
</evidence>
<evidence type="ECO:0000313" key="3">
    <source>
        <dbReference type="EMBL" id="CUO64393.1"/>
    </source>
</evidence>
<reference evidence="3 4" key="1">
    <citation type="submission" date="2015-09" db="EMBL/GenBank/DDBJ databases">
        <authorList>
            <consortium name="Pathogen Informatics"/>
        </authorList>
    </citation>
    <scope>NUCLEOTIDE SEQUENCE [LARGE SCALE GENOMIC DNA]</scope>
    <source>
        <strain evidence="3 4">2789STDY5834846</strain>
    </source>
</reference>